<dbReference type="Proteomes" id="UP000184499">
    <property type="component" value="Unassembled WGS sequence"/>
</dbReference>
<dbReference type="EMBL" id="KV878701">
    <property type="protein sequence ID" value="OJJ66090.1"/>
    <property type="molecule type" value="Genomic_DNA"/>
</dbReference>
<organism evidence="2 3">
    <name type="scientific">Aspergillus brasiliensis (strain CBS 101740 / IMI 381727 / IBT 21946)</name>
    <dbReference type="NCBI Taxonomy" id="767769"/>
    <lineage>
        <taxon>Eukaryota</taxon>
        <taxon>Fungi</taxon>
        <taxon>Dikarya</taxon>
        <taxon>Ascomycota</taxon>
        <taxon>Pezizomycotina</taxon>
        <taxon>Eurotiomycetes</taxon>
        <taxon>Eurotiomycetidae</taxon>
        <taxon>Eurotiales</taxon>
        <taxon>Aspergillaceae</taxon>
        <taxon>Aspergillus</taxon>
        <taxon>Aspergillus subgen. Circumdati</taxon>
    </lineage>
</organism>
<evidence type="ECO:0000256" key="1">
    <source>
        <dbReference type="SAM" id="SignalP"/>
    </source>
</evidence>
<evidence type="ECO:0000313" key="2">
    <source>
        <dbReference type="EMBL" id="OJJ66090.1"/>
    </source>
</evidence>
<gene>
    <name evidence="2" type="ORF">ASPBRDRAFT_201195</name>
</gene>
<feature type="signal peptide" evidence="1">
    <location>
        <begin position="1"/>
        <end position="17"/>
    </location>
</feature>
<keyword evidence="1" id="KW-0732">Signal</keyword>
<dbReference type="VEuPathDB" id="FungiDB:ASPBRDRAFT_201195"/>
<dbReference type="AlphaFoldDB" id="A0A1L9U325"/>
<name>A0A1L9U325_ASPBC</name>
<sequence length="262" mass="29371">MTARSILSLLPIPLGLGASLYYYDQTSPARNATYTTVATPGHVDSFPMSLVNPQGFPTHQGTYSLRIPIRELTPNITDEEVLARFIQGFFSRWAMTPERWLLCAARKSWTDLSGLHLSPTESATKSEKPIWKLSSLNPNAWPLPLGTYIFGMFLLVDCSGVSEAERQRFASATRDFPRSRVVFAEFAGGSDRSNLAYTHRFEVRRQLAQDGEQEREASVDISFSSVVVDPLDGRPLPGPVAWFHVVYSKFLFADGIREVLRH</sequence>
<keyword evidence="3" id="KW-1185">Reference proteome</keyword>
<dbReference type="STRING" id="767769.A0A1L9U325"/>
<accession>A0A1L9U325</accession>
<dbReference type="GeneID" id="93574005"/>
<reference evidence="3" key="1">
    <citation type="journal article" date="2017" name="Genome Biol.">
        <title>Comparative genomics reveals high biological diversity and specific adaptations in the industrially and medically important fungal genus Aspergillus.</title>
        <authorList>
            <person name="de Vries R.P."/>
            <person name="Riley R."/>
            <person name="Wiebenga A."/>
            <person name="Aguilar-Osorio G."/>
            <person name="Amillis S."/>
            <person name="Uchima C.A."/>
            <person name="Anderluh G."/>
            <person name="Asadollahi M."/>
            <person name="Askin M."/>
            <person name="Barry K."/>
            <person name="Battaglia E."/>
            <person name="Bayram O."/>
            <person name="Benocci T."/>
            <person name="Braus-Stromeyer S.A."/>
            <person name="Caldana C."/>
            <person name="Canovas D."/>
            <person name="Cerqueira G.C."/>
            <person name="Chen F."/>
            <person name="Chen W."/>
            <person name="Choi C."/>
            <person name="Clum A."/>
            <person name="Dos Santos R.A."/>
            <person name="Damasio A.R."/>
            <person name="Diallinas G."/>
            <person name="Emri T."/>
            <person name="Fekete E."/>
            <person name="Flipphi M."/>
            <person name="Freyberg S."/>
            <person name="Gallo A."/>
            <person name="Gournas C."/>
            <person name="Habgood R."/>
            <person name="Hainaut M."/>
            <person name="Harispe M.L."/>
            <person name="Henrissat B."/>
            <person name="Hilden K.S."/>
            <person name="Hope R."/>
            <person name="Hossain A."/>
            <person name="Karabika E."/>
            <person name="Karaffa L."/>
            <person name="Karanyi Z."/>
            <person name="Krasevec N."/>
            <person name="Kuo A."/>
            <person name="Kusch H."/>
            <person name="LaButti K."/>
            <person name="Lagendijk E.L."/>
            <person name="Lapidus A."/>
            <person name="Levasseur A."/>
            <person name="Lindquist E."/>
            <person name="Lipzen A."/>
            <person name="Logrieco A.F."/>
            <person name="MacCabe A."/>
            <person name="Maekelae M.R."/>
            <person name="Malavazi I."/>
            <person name="Melin P."/>
            <person name="Meyer V."/>
            <person name="Mielnichuk N."/>
            <person name="Miskei M."/>
            <person name="Molnar A.P."/>
            <person name="Mule G."/>
            <person name="Ngan C.Y."/>
            <person name="Orejas M."/>
            <person name="Orosz E."/>
            <person name="Ouedraogo J.P."/>
            <person name="Overkamp K.M."/>
            <person name="Park H.-S."/>
            <person name="Perrone G."/>
            <person name="Piumi F."/>
            <person name="Punt P.J."/>
            <person name="Ram A.F."/>
            <person name="Ramon A."/>
            <person name="Rauscher S."/>
            <person name="Record E."/>
            <person name="Riano-Pachon D.M."/>
            <person name="Robert V."/>
            <person name="Roehrig J."/>
            <person name="Ruller R."/>
            <person name="Salamov A."/>
            <person name="Salih N.S."/>
            <person name="Samson R.A."/>
            <person name="Sandor E."/>
            <person name="Sanguinetti M."/>
            <person name="Schuetze T."/>
            <person name="Sepcic K."/>
            <person name="Shelest E."/>
            <person name="Sherlock G."/>
            <person name="Sophianopoulou V."/>
            <person name="Squina F.M."/>
            <person name="Sun H."/>
            <person name="Susca A."/>
            <person name="Todd R.B."/>
            <person name="Tsang A."/>
            <person name="Unkles S.E."/>
            <person name="van de Wiele N."/>
            <person name="van Rossen-Uffink D."/>
            <person name="Oliveira J.V."/>
            <person name="Vesth T.C."/>
            <person name="Visser J."/>
            <person name="Yu J.-H."/>
            <person name="Zhou M."/>
            <person name="Andersen M.R."/>
            <person name="Archer D.B."/>
            <person name="Baker S.E."/>
            <person name="Benoit I."/>
            <person name="Brakhage A.A."/>
            <person name="Braus G.H."/>
            <person name="Fischer R."/>
            <person name="Frisvad J.C."/>
            <person name="Goldman G.H."/>
            <person name="Houbraken J."/>
            <person name="Oakley B."/>
            <person name="Pocsi I."/>
            <person name="Scazzocchio C."/>
            <person name="Seiboth B."/>
            <person name="vanKuyk P.A."/>
            <person name="Wortman J."/>
            <person name="Dyer P.S."/>
            <person name="Grigoriev I.V."/>
        </authorList>
    </citation>
    <scope>NUCLEOTIDE SEQUENCE [LARGE SCALE GENOMIC DNA]</scope>
    <source>
        <strain evidence="3">CBS 101740 / IMI 381727 / IBT 21946</strain>
    </source>
</reference>
<proteinExistence type="predicted"/>
<dbReference type="OrthoDB" id="3354680at2759"/>
<protein>
    <submittedName>
        <fullName evidence="2">Uncharacterized protein</fullName>
    </submittedName>
</protein>
<evidence type="ECO:0000313" key="3">
    <source>
        <dbReference type="Proteomes" id="UP000184499"/>
    </source>
</evidence>
<dbReference type="RefSeq" id="XP_067473340.1">
    <property type="nucleotide sequence ID" value="XM_067621517.1"/>
</dbReference>
<feature type="chain" id="PRO_5012115070" evidence="1">
    <location>
        <begin position="18"/>
        <end position="262"/>
    </location>
</feature>